<dbReference type="GeneTree" id="ENSGT00940000179157"/>
<dbReference type="AlphaFoldDB" id="A0A8C9Y3U0"/>
<sequence>LVPPTEEARERREEIMGGERQRSNVFSRHETKYIKLNAILLALLTVDIKLTKHLLSFLYLQILFSLYSLYSVSPTTSPCLPPTPQTHTAKPDGCTPADRRKALYQKFYRQVQDEKKPADCVVLSVTNRCL</sequence>
<protein>
    <submittedName>
        <fullName evidence="1">Uncharacterized protein</fullName>
    </submittedName>
</protein>
<evidence type="ECO:0000313" key="2">
    <source>
        <dbReference type="Proteomes" id="UP000694568"/>
    </source>
</evidence>
<reference evidence="1" key="2">
    <citation type="submission" date="2025-09" db="UniProtKB">
        <authorList>
            <consortium name="Ensembl"/>
        </authorList>
    </citation>
    <scope>IDENTIFICATION</scope>
</reference>
<proteinExistence type="predicted"/>
<dbReference type="Ensembl" id="ENSSLUT00000017828.1">
    <property type="protein sequence ID" value="ENSSLUP00000017266.1"/>
    <property type="gene ID" value="ENSSLUG00000008091.1"/>
</dbReference>
<keyword evidence="2" id="KW-1185">Reference proteome</keyword>
<organism evidence="1 2">
    <name type="scientific">Sander lucioperca</name>
    <name type="common">Pike-perch</name>
    <name type="synonym">Perca lucioperca</name>
    <dbReference type="NCBI Taxonomy" id="283035"/>
    <lineage>
        <taxon>Eukaryota</taxon>
        <taxon>Metazoa</taxon>
        <taxon>Chordata</taxon>
        <taxon>Craniata</taxon>
        <taxon>Vertebrata</taxon>
        <taxon>Euteleostomi</taxon>
        <taxon>Actinopterygii</taxon>
        <taxon>Neopterygii</taxon>
        <taxon>Teleostei</taxon>
        <taxon>Neoteleostei</taxon>
        <taxon>Acanthomorphata</taxon>
        <taxon>Eupercaria</taxon>
        <taxon>Perciformes</taxon>
        <taxon>Percoidei</taxon>
        <taxon>Percidae</taxon>
        <taxon>Luciopercinae</taxon>
        <taxon>Sander</taxon>
    </lineage>
</organism>
<name>A0A8C9Y3U0_SANLU</name>
<accession>A0A8C9Y3U0</accession>
<reference evidence="1" key="1">
    <citation type="submission" date="2025-08" db="UniProtKB">
        <authorList>
            <consortium name="Ensembl"/>
        </authorList>
    </citation>
    <scope>IDENTIFICATION</scope>
</reference>
<dbReference type="Proteomes" id="UP000694568">
    <property type="component" value="Unplaced"/>
</dbReference>
<evidence type="ECO:0000313" key="1">
    <source>
        <dbReference type="Ensembl" id="ENSSLUP00000017266.1"/>
    </source>
</evidence>